<dbReference type="RefSeq" id="WP_130965095.1">
    <property type="nucleotide sequence ID" value="NZ_SIRT01000013.1"/>
</dbReference>
<comment type="similarity">
    <text evidence="1">Belongs to the TonB-dependent receptor family.</text>
</comment>
<protein>
    <submittedName>
        <fullName evidence="3">Plug domain-containing protein</fullName>
    </submittedName>
</protein>
<accession>A0A4Q9FAF5</accession>
<organism evidence="3 4">
    <name type="scientific">Hyunsoonleella flava</name>
    <dbReference type="NCBI Taxonomy" id="2527939"/>
    <lineage>
        <taxon>Bacteria</taxon>
        <taxon>Pseudomonadati</taxon>
        <taxon>Bacteroidota</taxon>
        <taxon>Flavobacteriia</taxon>
        <taxon>Flavobacteriales</taxon>
        <taxon>Flavobacteriaceae</taxon>
    </lineage>
</organism>
<evidence type="ECO:0000313" key="4">
    <source>
        <dbReference type="Proteomes" id="UP000291142"/>
    </source>
</evidence>
<evidence type="ECO:0000256" key="1">
    <source>
        <dbReference type="PROSITE-ProRule" id="PRU01360"/>
    </source>
</evidence>
<keyword evidence="1" id="KW-0813">Transport</keyword>
<proteinExistence type="inferred from homology"/>
<dbReference type="InterPro" id="IPR037066">
    <property type="entry name" value="Plug_dom_sf"/>
</dbReference>
<dbReference type="GO" id="GO:0009279">
    <property type="term" value="C:cell outer membrane"/>
    <property type="evidence" value="ECO:0007669"/>
    <property type="project" value="UniProtKB-SubCell"/>
</dbReference>
<dbReference type="InterPro" id="IPR039426">
    <property type="entry name" value="TonB-dep_rcpt-like"/>
</dbReference>
<keyword evidence="1" id="KW-0472">Membrane</keyword>
<dbReference type="InterPro" id="IPR012910">
    <property type="entry name" value="Plug_dom"/>
</dbReference>
<dbReference type="Gene3D" id="2.170.130.10">
    <property type="entry name" value="TonB-dependent receptor, plug domain"/>
    <property type="match status" value="1"/>
</dbReference>
<evidence type="ECO:0000313" key="3">
    <source>
        <dbReference type="EMBL" id="TBN00843.1"/>
    </source>
</evidence>
<dbReference type="Proteomes" id="UP000291142">
    <property type="component" value="Unassembled WGS sequence"/>
</dbReference>
<gene>
    <name evidence="3" type="ORF">EYD45_13535</name>
</gene>
<feature type="domain" description="TonB-dependent receptor plug" evidence="2">
    <location>
        <begin position="580"/>
        <end position="644"/>
    </location>
</feature>
<sequence length="762" mass="86563">MSKVIYLELIDSKNNIITQQKLYVESTGTSSDIKLPEVMQEGTYTLRAYTKYMLNDKEEILFQKEIPIVSLQRDIKYLFDKISEEKVAHEKNKKEEVTNLDTTKPIVQFFPEGGDLITGLECVLGVKVTDSEGNGLALEGKILDENGNFVSYFNSYEFGLGWTSIKVKPYIKYHLQIPIDGEMFDYPIPSPILKGYALRVANWGEYINITASTNIANGLNGAFLVGHIRGDIIFKQKLKANDKNLNIIKLYTSKLQDGVAHFTLFAPDGEPVSERLTFIDNPQNDLKLSIKTNKQNYNLREKVNIDFTLVETDGKTSNGDFSMSVFEQKETLKNTDNIKTWLLLNSDLGGTISNPNFFFQKEKGRKYLLDLLMLTHGWRRFTWKSLMDENDSTAVSFPPEKGIMINGTTTAFKKKQQPRKAQVTLNIVANELVQEQKLTNAKGEFSFGPFIFQDSIKTVINANSIPISKKNRDRLSIYLEPYYPEVKIKNIRKSQVHTKKLVNTYSKPYPKTVEKKLTSDFEYDPSIIKLDETVVKARKKLKPQELLTKKMNARTLHGEASRRLIPDSIPGLGPGSPTFNMLRYVAGVRVFGTFPNQSVSIRGDAVLFVLDGIRTSPGRVQTIPINDILFIDVLRGSEATIYGGLGPDRIGGVIAIYTKRGDEIQQKPKELSNFSNPKIPGFYKTREFYKPNYAVAKPEHKKPDYRKTLHWEPNIKISNNSPYTLNFYTGDTTNKYVIRIEGITYNGIPVSELYSFDVLDTK</sequence>
<keyword evidence="1" id="KW-1134">Transmembrane beta strand</keyword>
<comment type="caution">
    <text evidence="3">The sequence shown here is derived from an EMBL/GenBank/DDBJ whole genome shotgun (WGS) entry which is preliminary data.</text>
</comment>
<dbReference type="OrthoDB" id="679547at2"/>
<dbReference type="PROSITE" id="PS52016">
    <property type="entry name" value="TONB_DEPENDENT_REC_3"/>
    <property type="match status" value="1"/>
</dbReference>
<name>A0A4Q9FAF5_9FLAO</name>
<dbReference type="Pfam" id="PF07715">
    <property type="entry name" value="Plug"/>
    <property type="match status" value="1"/>
</dbReference>
<evidence type="ECO:0000259" key="2">
    <source>
        <dbReference type="Pfam" id="PF07715"/>
    </source>
</evidence>
<keyword evidence="4" id="KW-1185">Reference proteome</keyword>
<keyword evidence="1" id="KW-0998">Cell outer membrane</keyword>
<dbReference type="EMBL" id="SIRT01000013">
    <property type="protein sequence ID" value="TBN00843.1"/>
    <property type="molecule type" value="Genomic_DNA"/>
</dbReference>
<dbReference type="SUPFAM" id="SSF56935">
    <property type="entry name" value="Porins"/>
    <property type="match status" value="1"/>
</dbReference>
<keyword evidence="1" id="KW-0812">Transmembrane</keyword>
<reference evidence="3 4" key="1">
    <citation type="submission" date="2019-02" db="EMBL/GenBank/DDBJ databases">
        <title>Hyunsoonleella sp., isolated from marine sediment.</title>
        <authorList>
            <person name="Liu B.-T."/>
        </authorList>
    </citation>
    <scope>NUCLEOTIDE SEQUENCE [LARGE SCALE GENOMIC DNA]</scope>
    <source>
        <strain evidence="3 4">T58</strain>
    </source>
</reference>
<dbReference type="AlphaFoldDB" id="A0A4Q9FAF5"/>
<comment type="subcellular location">
    <subcellularLocation>
        <location evidence="1">Cell outer membrane</location>
        <topology evidence="1">Multi-pass membrane protein</topology>
    </subcellularLocation>
</comment>